<name>A0A023DXP7_9PROT</name>
<comment type="caution">
    <text evidence="3">The sequence shown here is derived from an EMBL/GenBank/DDBJ whole genome shotgun (WGS) entry which is preliminary data.</text>
</comment>
<reference evidence="3 4" key="1">
    <citation type="journal article" date="2014" name="FEMS Microbiol. Lett.">
        <title>Draft genome sequences of three Holospora species (Holospora obtusa, Holospora undulata, and Holospora elegans), endonuclear symbiotic bacteria of the ciliate Paramecium caudatum.</title>
        <authorList>
            <person name="Dohra H."/>
            <person name="Tanaka K."/>
            <person name="Suzuki T."/>
            <person name="Fujishima M."/>
            <person name="Suzuki H."/>
        </authorList>
    </citation>
    <scope>NUCLEOTIDE SEQUENCE [LARGE SCALE GENOMIC DNA]</scope>
    <source>
        <strain evidence="3 4">E1</strain>
    </source>
</reference>
<dbReference type="InterPro" id="IPR012337">
    <property type="entry name" value="RNaseH-like_sf"/>
</dbReference>
<dbReference type="EMBL" id="BAUP01000004">
    <property type="protein sequence ID" value="GAJ45700.1"/>
    <property type="molecule type" value="Genomic_DNA"/>
</dbReference>
<dbReference type="AlphaFoldDB" id="A0A023DXP7"/>
<dbReference type="SUPFAM" id="SSF53098">
    <property type="entry name" value="Ribonuclease H-like"/>
    <property type="match status" value="1"/>
</dbReference>
<dbReference type="OrthoDB" id="58819at2"/>
<keyword evidence="4" id="KW-1185">Reference proteome</keyword>
<gene>
    <name evidence="3" type="ORF">HE1_00009</name>
</gene>
<keyword evidence="1" id="KW-0472">Membrane</keyword>
<dbReference type="Pfam" id="PF01609">
    <property type="entry name" value="DDE_Tnp_1"/>
    <property type="match status" value="1"/>
</dbReference>
<evidence type="ECO:0000313" key="4">
    <source>
        <dbReference type="Proteomes" id="UP000024842"/>
    </source>
</evidence>
<dbReference type="Proteomes" id="UP000024842">
    <property type="component" value="Unassembled WGS sequence"/>
</dbReference>
<protein>
    <recommendedName>
        <fullName evidence="2">Transposase IS4-like domain-containing protein</fullName>
    </recommendedName>
</protein>
<keyword evidence="1" id="KW-0812">Transmembrane</keyword>
<dbReference type="GO" id="GO:0003677">
    <property type="term" value="F:DNA binding"/>
    <property type="evidence" value="ECO:0007669"/>
    <property type="project" value="InterPro"/>
</dbReference>
<accession>A0A023DXP7</accession>
<keyword evidence="1" id="KW-1133">Transmembrane helix</keyword>
<organism evidence="3 4">
    <name type="scientific">Holospora elegans E1</name>
    <dbReference type="NCBI Taxonomy" id="1427503"/>
    <lineage>
        <taxon>Bacteria</taxon>
        <taxon>Pseudomonadati</taxon>
        <taxon>Pseudomonadota</taxon>
        <taxon>Alphaproteobacteria</taxon>
        <taxon>Holosporales</taxon>
        <taxon>Holosporaceae</taxon>
        <taxon>Holospora</taxon>
    </lineage>
</organism>
<sequence length="137" mass="16049">MLDDPRGGIVGKKIKMRTLSFAQDKDRVLNKQRWDIERLFRTMKTQGVNLENTPMKDLGRLSKLMTIVAVAILYAFITALTQECAYKKTVRAPFYSSLYSYFTRGLRWIKDKLLFFDFRDILNYLKKSEGEYGQGSR</sequence>
<proteinExistence type="predicted"/>
<dbReference type="GO" id="GO:0004803">
    <property type="term" value="F:transposase activity"/>
    <property type="evidence" value="ECO:0007669"/>
    <property type="project" value="InterPro"/>
</dbReference>
<evidence type="ECO:0000256" key="1">
    <source>
        <dbReference type="SAM" id="Phobius"/>
    </source>
</evidence>
<evidence type="ECO:0000259" key="2">
    <source>
        <dbReference type="Pfam" id="PF01609"/>
    </source>
</evidence>
<dbReference type="GO" id="GO:0006313">
    <property type="term" value="P:DNA transposition"/>
    <property type="evidence" value="ECO:0007669"/>
    <property type="project" value="InterPro"/>
</dbReference>
<feature type="transmembrane region" description="Helical" evidence="1">
    <location>
        <begin position="64"/>
        <end position="81"/>
    </location>
</feature>
<evidence type="ECO:0000313" key="3">
    <source>
        <dbReference type="EMBL" id="GAJ45700.1"/>
    </source>
</evidence>
<dbReference type="InterPro" id="IPR002559">
    <property type="entry name" value="Transposase_11"/>
</dbReference>
<feature type="domain" description="Transposase IS4-like" evidence="2">
    <location>
        <begin position="22"/>
        <end position="72"/>
    </location>
</feature>